<gene>
    <name evidence="2" type="ORF">PVAP13_1KG456800</name>
</gene>
<evidence type="ECO:0000256" key="1">
    <source>
        <dbReference type="SAM" id="MobiDB-lite"/>
    </source>
</evidence>
<accession>A0A8T0XL43</accession>
<dbReference type="EMBL" id="CM029037">
    <property type="protein sequence ID" value="KAG2660640.1"/>
    <property type="molecule type" value="Genomic_DNA"/>
</dbReference>
<dbReference type="AlphaFoldDB" id="A0A8T0XL43"/>
<proteinExistence type="predicted"/>
<feature type="region of interest" description="Disordered" evidence="1">
    <location>
        <begin position="1"/>
        <end position="21"/>
    </location>
</feature>
<protein>
    <submittedName>
        <fullName evidence="2">Uncharacterized protein</fullName>
    </submittedName>
</protein>
<feature type="compositionally biased region" description="Low complexity" evidence="1">
    <location>
        <begin position="1"/>
        <end position="14"/>
    </location>
</feature>
<evidence type="ECO:0000313" key="3">
    <source>
        <dbReference type="Proteomes" id="UP000823388"/>
    </source>
</evidence>
<sequence>MAASSSRTRGSSSDPGRRRGMFLARARMEATCLSPGLTGAESWCVNCRRQRRRSGWLPRNCVHTGPDRTGPEALESSVAVGLGPSLVLGLRANYNHDMSRFKPARRGPRPRNRE</sequence>
<name>A0A8T0XL43_PANVG</name>
<organism evidence="2 3">
    <name type="scientific">Panicum virgatum</name>
    <name type="common">Blackwell switchgrass</name>
    <dbReference type="NCBI Taxonomy" id="38727"/>
    <lineage>
        <taxon>Eukaryota</taxon>
        <taxon>Viridiplantae</taxon>
        <taxon>Streptophyta</taxon>
        <taxon>Embryophyta</taxon>
        <taxon>Tracheophyta</taxon>
        <taxon>Spermatophyta</taxon>
        <taxon>Magnoliopsida</taxon>
        <taxon>Liliopsida</taxon>
        <taxon>Poales</taxon>
        <taxon>Poaceae</taxon>
        <taxon>PACMAD clade</taxon>
        <taxon>Panicoideae</taxon>
        <taxon>Panicodae</taxon>
        <taxon>Paniceae</taxon>
        <taxon>Panicinae</taxon>
        <taxon>Panicum</taxon>
        <taxon>Panicum sect. Hiantes</taxon>
    </lineage>
</organism>
<comment type="caution">
    <text evidence="2">The sequence shown here is derived from an EMBL/GenBank/DDBJ whole genome shotgun (WGS) entry which is preliminary data.</text>
</comment>
<dbReference type="Proteomes" id="UP000823388">
    <property type="component" value="Chromosome 1K"/>
</dbReference>
<reference evidence="2" key="1">
    <citation type="submission" date="2020-05" db="EMBL/GenBank/DDBJ databases">
        <title>WGS assembly of Panicum virgatum.</title>
        <authorList>
            <person name="Lovell J.T."/>
            <person name="Jenkins J."/>
            <person name="Shu S."/>
            <person name="Juenger T.E."/>
            <person name="Schmutz J."/>
        </authorList>
    </citation>
    <scope>NUCLEOTIDE SEQUENCE</scope>
    <source>
        <strain evidence="2">AP13</strain>
    </source>
</reference>
<keyword evidence="3" id="KW-1185">Reference proteome</keyword>
<evidence type="ECO:0000313" key="2">
    <source>
        <dbReference type="EMBL" id="KAG2660640.1"/>
    </source>
</evidence>